<proteinExistence type="predicted"/>
<feature type="region of interest" description="Disordered" evidence="1">
    <location>
        <begin position="94"/>
        <end position="122"/>
    </location>
</feature>
<evidence type="ECO:0000313" key="4">
    <source>
        <dbReference type="Proteomes" id="UP000054166"/>
    </source>
</evidence>
<keyword evidence="4" id="KW-1185">Reference proteome</keyword>
<reference evidence="3 4" key="1">
    <citation type="submission" date="2014-04" db="EMBL/GenBank/DDBJ databases">
        <authorList>
            <consortium name="DOE Joint Genome Institute"/>
            <person name="Kuo A."/>
            <person name="Tarkka M."/>
            <person name="Buscot F."/>
            <person name="Kohler A."/>
            <person name="Nagy L.G."/>
            <person name="Floudas D."/>
            <person name="Copeland A."/>
            <person name="Barry K.W."/>
            <person name="Cichocki N."/>
            <person name="Veneault-Fourrey C."/>
            <person name="LaButti K."/>
            <person name="Lindquist E.A."/>
            <person name="Lipzen A."/>
            <person name="Lundell T."/>
            <person name="Morin E."/>
            <person name="Murat C."/>
            <person name="Sun H."/>
            <person name="Tunlid A."/>
            <person name="Henrissat B."/>
            <person name="Grigoriev I.V."/>
            <person name="Hibbett D.S."/>
            <person name="Martin F."/>
            <person name="Nordberg H.P."/>
            <person name="Cantor M.N."/>
            <person name="Hua S.X."/>
        </authorList>
    </citation>
    <scope>NUCLEOTIDE SEQUENCE [LARGE SCALE GENOMIC DNA]</scope>
    <source>
        <strain evidence="3 4">F 1598</strain>
    </source>
</reference>
<feature type="compositionally biased region" description="Gly residues" evidence="1">
    <location>
        <begin position="94"/>
        <end position="103"/>
    </location>
</feature>
<feature type="chain" id="PRO_5002177704" evidence="2">
    <location>
        <begin position="31"/>
        <end position="122"/>
    </location>
</feature>
<dbReference type="Proteomes" id="UP000054166">
    <property type="component" value="Unassembled WGS sequence"/>
</dbReference>
<accession>A0A0C3GHD0</accession>
<evidence type="ECO:0000313" key="3">
    <source>
        <dbReference type="EMBL" id="KIM90041.1"/>
    </source>
</evidence>
<dbReference type="EMBL" id="KN832974">
    <property type="protein sequence ID" value="KIM90041.1"/>
    <property type="molecule type" value="Genomic_DNA"/>
</dbReference>
<name>A0A0C3GHD0_PILCF</name>
<evidence type="ECO:0000256" key="1">
    <source>
        <dbReference type="SAM" id="MobiDB-lite"/>
    </source>
</evidence>
<evidence type="ECO:0000256" key="2">
    <source>
        <dbReference type="SAM" id="SignalP"/>
    </source>
</evidence>
<reference evidence="4" key="2">
    <citation type="submission" date="2015-01" db="EMBL/GenBank/DDBJ databases">
        <title>Evolutionary Origins and Diversification of the Mycorrhizal Mutualists.</title>
        <authorList>
            <consortium name="DOE Joint Genome Institute"/>
            <consortium name="Mycorrhizal Genomics Consortium"/>
            <person name="Kohler A."/>
            <person name="Kuo A."/>
            <person name="Nagy L.G."/>
            <person name="Floudas D."/>
            <person name="Copeland A."/>
            <person name="Barry K.W."/>
            <person name="Cichocki N."/>
            <person name="Veneault-Fourrey C."/>
            <person name="LaButti K."/>
            <person name="Lindquist E.A."/>
            <person name="Lipzen A."/>
            <person name="Lundell T."/>
            <person name="Morin E."/>
            <person name="Murat C."/>
            <person name="Riley R."/>
            <person name="Ohm R."/>
            <person name="Sun H."/>
            <person name="Tunlid A."/>
            <person name="Henrissat B."/>
            <person name="Grigoriev I.V."/>
            <person name="Hibbett D.S."/>
            <person name="Martin F."/>
        </authorList>
    </citation>
    <scope>NUCLEOTIDE SEQUENCE [LARGE SCALE GENOMIC DNA]</scope>
    <source>
        <strain evidence="4">F 1598</strain>
    </source>
</reference>
<organism evidence="3 4">
    <name type="scientific">Piloderma croceum (strain F 1598)</name>
    <dbReference type="NCBI Taxonomy" id="765440"/>
    <lineage>
        <taxon>Eukaryota</taxon>
        <taxon>Fungi</taxon>
        <taxon>Dikarya</taxon>
        <taxon>Basidiomycota</taxon>
        <taxon>Agaricomycotina</taxon>
        <taxon>Agaricomycetes</taxon>
        <taxon>Agaricomycetidae</taxon>
        <taxon>Atheliales</taxon>
        <taxon>Atheliaceae</taxon>
        <taxon>Piloderma</taxon>
    </lineage>
</organism>
<gene>
    <name evidence="3" type="ORF">PILCRDRAFT_812849</name>
</gene>
<dbReference type="AlphaFoldDB" id="A0A0C3GHD0"/>
<keyword evidence="2" id="KW-0732">Signal</keyword>
<sequence>MTSSLALCGRGHLLPSTLLFLFNTFQAVLSMILGQGTQYVDQKDDPILRSLEDLSSVDDRILRTSYLRSILHHGFYQECCLHIPIAVWENNEGQGGNSGGWEGDAGEVPDERSPVTQMAPLR</sequence>
<dbReference type="HOGENOM" id="CLU_2027599_0_0_1"/>
<protein>
    <submittedName>
        <fullName evidence="3">Uncharacterized protein</fullName>
    </submittedName>
</protein>
<dbReference type="InParanoid" id="A0A0C3GHD0"/>
<feature type="signal peptide" evidence="2">
    <location>
        <begin position="1"/>
        <end position="30"/>
    </location>
</feature>